<gene>
    <name evidence="2" type="ORF">ENP09_09405</name>
</gene>
<keyword evidence="1" id="KW-0472">Membrane</keyword>
<comment type="caution">
    <text evidence="2">The sequence shown here is derived from an EMBL/GenBank/DDBJ whole genome shotgun (WGS) entry which is preliminary data.</text>
</comment>
<keyword evidence="1" id="KW-0812">Transmembrane</keyword>
<name>A0A831UAS0_9DEIN</name>
<feature type="transmembrane region" description="Helical" evidence="1">
    <location>
        <begin position="259"/>
        <end position="283"/>
    </location>
</feature>
<organism evidence="2">
    <name type="scientific">Thermus islandicus</name>
    <dbReference type="NCBI Taxonomy" id="540988"/>
    <lineage>
        <taxon>Bacteria</taxon>
        <taxon>Thermotogati</taxon>
        <taxon>Deinococcota</taxon>
        <taxon>Deinococci</taxon>
        <taxon>Thermales</taxon>
        <taxon>Thermaceae</taxon>
        <taxon>Thermus</taxon>
    </lineage>
</organism>
<accession>A0A831UAS0</accession>
<dbReference type="PANTHER" id="PTHR32309:SF31">
    <property type="entry name" value="CAPSULAR EXOPOLYSACCHARIDE FAMILY"/>
    <property type="match status" value="1"/>
</dbReference>
<feature type="transmembrane region" description="Helical" evidence="1">
    <location>
        <begin position="21"/>
        <end position="40"/>
    </location>
</feature>
<dbReference type="InterPro" id="IPR050445">
    <property type="entry name" value="Bact_polysacc_biosynth/exp"/>
</dbReference>
<sequence length="296" mass="32320">MGPKDLTLLDLLTHLRRRGRRILWLALGAGVLVYGASLLLPPRYESRALARLDLQPPPRTSLDQTQTQTHLAPLAVALRTAAMEWRFPDGGRVDRFARLEWKDGDQTLSFRVAGSTPKAAQERAAWLLKESQRFLRERLWEVYRALGQAELAKAKENLETLRKGLEATPPKALSAGSPALAPYLEAQGVSPPVARAQDPAATYLALRRAELWARMAQLQAEADGLERLLREDGALERFLAVSVLVPPTLPERPLSPGPLAYGILAALGALLLGLLWVFLAAVLSEEGARPAGGSNS</sequence>
<dbReference type="PANTHER" id="PTHR32309">
    <property type="entry name" value="TYROSINE-PROTEIN KINASE"/>
    <property type="match status" value="1"/>
</dbReference>
<dbReference type="EMBL" id="DSHZ01000450">
    <property type="protein sequence ID" value="HEO43036.1"/>
    <property type="molecule type" value="Genomic_DNA"/>
</dbReference>
<dbReference type="AlphaFoldDB" id="A0A831UAS0"/>
<evidence type="ECO:0000256" key="1">
    <source>
        <dbReference type="SAM" id="Phobius"/>
    </source>
</evidence>
<keyword evidence="1" id="KW-1133">Transmembrane helix</keyword>
<evidence type="ECO:0000313" key="2">
    <source>
        <dbReference type="EMBL" id="HEO43036.1"/>
    </source>
</evidence>
<protein>
    <submittedName>
        <fullName evidence="2">Lipopolysaccharide biosynthesis protein</fullName>
    </submittedName>
</protein>
<proteinExistence type="predicted"/>
<reference evidence="2" key="1">
    <citation type="journal article" date="2020" name="mSystems">
        <title>Genome- and Community-Level Interaction Insights into Carbon Utilization and Element Cycling Functions of Hydrothermarchaeota in Hydrothermal Sediment.</title>
        <authorList>
            <person name="Zhou Z."/>
            <person name="Liu Y."/>
            <person name="Xu W."/>
            <person name="Pan J."/>
            <person name="Luo Z.H."/>
            <person name="Li M."/>
        </authorList>
    </citation>
    <scope>NUCLEOTIDE SEQUENCE [LARGE SCALE GENOMIC DNA]</scope>
    <source>
        <strain evidence="2">SpSt-189</strain>
    </source>
</reference>